<feature type="region of interest" description="Disordered" evidence="1">
    <location>
        <begin position="1"/>
        <end position="26"/>
    </location>
</feature>
<gene>
    <name evidence="2" type="ORF">N658DRAFT_556514</name>
</gene>
<reference evidence="2" key="1">
    <citation type="journal article" date="2023" name="Mol. Phylogenet. Evol.">
        <title>Genome-scale phylogeny and comparative genomics of the fungal order Sordariales.</title>
        <authorList>
            <person name="Hensen N."/>
            <person name="Bonometti L."/>
            <person name="Westerberg I."/>
            <person name="Brannstrom I.O."/>
            <person name="Guillou S."/>
            <person name="Cros-Aarteil S."/>
            <person name="Calhoun S."/>
            <person name="Haridas S."/>
            <person name="Kuo A."/>
            <person name="Mondo S."/>
            <person name="Pangilinan J."/>
            <person name="Riley R."/>
            <person name="LaButti K."/>
            <person name="Andreopoulos B."/>
            <person name="Lipzen A."/>
            <person name="Chen C."/>
            <person name="Yan M."/>
            <person name="Daum C."/>
            <person name="Ng V."/>
            <person name="Clum A."/>
            <person name="Steindorff A."/>
            <person name="Ohm R.A."/>
            <person name="Martin F."/>
            <person name="Silar P."/>
            <person name="Natvig D.O."/>
            <person name="Lalanne C."/>
            <person name="Gautier V."/>
            <person name="Ament-Velasquez S.L."/>
            <person name="Kruys A."/>
            <person name="Hutchinson M.I."/>
            <person name="Powell A.J."/>
            <person name="Barry K."/>
            <person name="Miller A.N."/>
            <person name="Grigoriev I.V."/>
            <person name="Debuchy R."/>
            <person name="Gladieux P."/>
            <person name="Hiltunen Thoren M."/>
            <person name="Johannesson H."/>
        </authorList>
    </citation>
    <scope>NUCLEOTIDE SEQUENCE</scope>
    <source>
        <strain evidence="2">CBS 757.83</strain>
    </source>
</reference>
<reference evidence="2" key="2">
    <citation type="submission" date="2023-05" db="EMBL/GenBank/DDBJ databases">
        <authorList>
            <consortium name="Lawrence Berkeley National Laboratory"/>
            <person name="Steindorff A."/>
            <person name="Hensen N."/>
            <person name="Bonometti L."/>
            <person name="Westerberg I."/>
            <person name="Brannstrom I.O."/>
            <person name="Guillou S."/>
            <person name="Cros-Aarteil S."/>
            <person name="Calhoun S."/>
            <person name="Haridas S."/>
            <person name="Kuo A."/>
            <person name="Mondo S."/>
            <person name="Pangilinan J."/>
            <person name="Riley R."/>
            <person name="Labutti K."/>
            <person name="Andreopoulos B."/>
            <person name="Lipzen A."/>
            <person name="Chen C."/>
            <person name="Yanf M."/>
            <person name="Daum C."/>
            <person name="Ng V."/>
            <person name="Clum A."/>
            <person name="Ohm R."/>
            <person name="Martin F."/>
            <person name="Silar P."/>
            <person name="Natvig D."/>
            <person name="Lalanne C."/>
            <person name="Gautier V."/>
            <person name="Ament-Velasquez S.L."/>
            <person name="Kruys A."/>
            <person name="Hutchinson M.I."/>
            <person name="Powell A.J."/>
            <person name="Barry K."/>
            <person name="Miller A.N."/>
            <person name="Grigoriev I.V."/>
            <person name="Debuchy R."/>
            <person name="Gladieux P."/>
            <person name="Thoren M.H."/>
            <person name="Johannesson H."/>
        </authorList>
    </citation>
    <scope>NUCLEOTIDE SEQUENCE</scope>
    <source>
        <strain evidence="2">CBS 757.83</strain>
    </source>
</reference>
<accession>A0AAN6Q6V5</accession>
<evidence type="ECO:0000313" key="2">
    <source>
        <dbReference type="EMBL" id="KAK4104678.1"/>
    </source>
</evidence>
<name>A0AAN6Q6V5_9PEZI</name>
<dbReference type="EMBL" id="MU863626">
    <property type="protein sequence ID" value="KAK4104678.1"/>
    <property type="molecule type" value="Genomic_DNA"/>
</dbReference>
<evidence type="ECO:0000256" key="1">
    <source>
        <dbReference type="SAM" id="MobiDB-lite"/>
    </source>
</evidence>
<proteinExistence type="predicted"/>
<organism evidence="2 3">
    <name type="scientific">Parathielavia hyrcaniae</name>
    <dbReference type="NCBI Taxonomy" id="113614"/>
    <lineage>
        <taxon>Eukaryota</taxon>
        <taxon>Fungi</taxon>
        <taxon>Dikarya</taxon>
        <taxon>Ascomycota</taxon>
        <taxon>Pezizomycotina</taxon>
        <taxon>Sordariomycetes</taxon>
        <taxon>Sordariomycetidae</taxon>
        <taxon>Sordariales</taxon>
        <taxon>Chaetomiaceae</taxon>
        <taxon>Parathielavia</taxon>
    </lineage>
</organism>
<evidence type="ECO:0000313" key="3">
    <source>
        <dbReference type="Proteomes" id="UP001305647"/>
    </source>
</evidence>
<protein>
    <submittedName>
        <fullName evidence="2">Uncharacterized protein</fullName>
    </submittedName>
</protein>
<dbReference type="Proteomes" id="UP001305647">
    <property type="component" value="Unassembled WGS sequence"/>
</dbReference>
<sequence>MPRGGTRMSRTSDFRAQSQAGTRQSSGSRLRFVVYLIGAQKHAGKSPGLRCLDPKKFSQFKDLVEHVAESHPNRILCPEPSCHRSFTRRDNLQAPIKEDHSAHPVKATRRTCQSEAVDDSGLCGWMAERSKAVDSTRITAHWSDWTSHAAHVAASFKKAPENGG</sequence>
<keyword evidence="3" id="KW-1185">Reference proteome</keyword>
<feature type="compositionally biased region" description="Polar residues" evidence="1">
    <location>
        <begin position="8"/>
        <end position="26"/>
    </location>
</feature>
<comment type="caution">
    <text evidence="2">The sequence shown here is derived from an EMBL/GenBank/DDBJ whole genome shotgun (WGS) entry which is preliminary data.</text>
</comment>
<dbReference type="AlphaFoldDB" id="A0AAN6Q6V5"/>